<protein>
    <submittedName>
        <fullName evidence="1">Uncharacterized protein</fullName>
    </submittedName>
</protein>
<organism evidence="1 2">
    <name type="scientific">Nezara viridula</name>
    <name type="common">Southern green stink bug</name>
    <name type="synonym">Cimex viridulus</name>
    <dbReference type="NCBI Taxonomy" id="85310"/>
    <lineage>
        <taxon>Eukaryota</taxon>
        <taxon>Metazoa</taxon>
        <taxon>Ecdysozoa</taxon>
        <taxon>Arthropoda</taxon>
        <taxon>Hexapoda</taxon>
        <taxon>Insecta</taxon>
        <taxon>Pterygota</taxon>
        <taxon>Neoptera</taxon>
        <taxon>Paraneoptera</taxon>
        <taxon>Hemiptera</taxon>
        <taxon>Heteroptera</taxon>
        <taxon>Panheteroptera</taxon>
        <taxon>Pentatomomorpha</taxon>
        <taxon>Pentatomoidea</taxon>
        <taxon>Pentatomidae</taxon>
        <taxon>Pentatominae</taxon>
        <taxon>Nezara</taxon>
    </lineage>
</organism>
<dbReference type="EMBL" id="OV725080">
    <property type="protein sequence ID" value="CAH1398426.1"/>
    <property type="molecule type" value="Genomic_DNA"/>
</dbReference>
<reference evidence="1" key="1">
    <citation type="submission" date="2022-01" db="EMBL/GenBank/DDBJ databases">
        <authorList>
            <person name="King R."/>
        </authorList>
    </citation>
    <scope>NUCLEOTIDE SEQUENCE</scope>
</reference>
<dbReference type="AlphaFoldDB" id="A0A9P0MPR8"/>
<accession>A0A9P0MPR8</accession>
<proteinExistence type="predicted"/>
<name>A0A9P0MPR8_NEZVI</name>
<evidence type="ECO:0000313" key="1">
    <source>
        <dbReference type="EMBL" id="CAH1398426.1"/>
    </source>
</evidence>
<dbReference type="Proteomes" id="UP001152798">
    <property type="component" value="Chromosome 4"/>
</dbReference>
<keyword evidence="2" id="KW-1185">Reference proteome</keyword>
<evidence type="ECO:0000313" key="2">
    <source>
        <dbReference type="Proteomes" id="UP001152798"/>
    </source>
</evidence>
<gene>
    <name evidence="1" type="ORF">NEZAVI_LOCUS8078</name>
</gene>
<sequence length="45" mass="5213">MFSTGVGENLIRLMKSLYDNTTIRVHIKIKENSAEVDITQPFFRV</sequence>